<evidence type="ECO:0000313" key="1">
    <source>
        <dbReference type="EMBL" id="CEJ83707.1"/>
    </source>
</evidence>
<accession>A0A0A1SXZ8</accession>
<keyword evidence="2" id="KW-1185">Reference proteome</keyword>
<evidence type="ECO:0000313" key="2">
    <source>
        <dbReference type="Proteomes" id="UP000039046"/>
    </source>
</evidence>
<dbReference type="HOGENOM" id="CLU_1295208_0_0_1"/>
<dbReference type="EMBL" id="CDHN01000002">
    <property type="protein sequence ID" value="CEJ83707.1"/>
    <property type="molecule type" value="Genomic_DNA"/>
</dbReference>
<gene>
    <name evidence="1" type="ORF">VHEMI03231</name>
</gene>
<sequence>MAAQSLARLFDGTPESIDVLSNLVDKGQMLSGRSANALQKNKGDAEWVNDFIGAIFAFAVPQAWRASGRQAFVLDSGAACDKELPSNTFITPHTAKRSRACIDGKFYFLVMPPSEPSEKCVQRGGGCKKTGCLPDVCHANQFVTPPGIDALTGKDADFGNVTVAMIVSGSLKTFKANGNKNGGGLLKVDDVGSVTDLFLRVFVRLCLERSPCG</sequence>
<protein>
    <submittedName>
        <fullName evidence="1">Uncharacterized protein</fullName>
    </submittedName>
</protein>
<dbReference type="Proteomes" id="UP000039046">
    <property type="component" value="Unassembled WGS sequence"/>
</dbReference>
<proteinExistence type="predicted"/>
<dbReference type="STRING" id="1531966.A0A0A1SXZ8"/>
<organism evidence="1 2">
    <name type="scientific">[Torrubiella] hemipterigena</name>
    <dbReference type="NCBI Taxonomy" id="1531966"/>
    <lineage>
        <taxon>Eukaryota</taxon>
        <taxon>Fungi</taxon>
        <taxon>Dikarya</taxon>
        <taxon>Ascomycota</taxon>
        <taxon>Pezizomycotina</taxon>
        <taxon>Sordariomycetes</taxon>
        <taxon>Hypocreomycetidae</taxon>
        <taxon>Hypocreales</taxon>
        <taxon>Clavicipitaceae</taxon>
        <taxon>Clavicipitaceae incertae sedis</taxon>
        <taxon>'Torrubiella' clade</taxon>
    </lineage>
</organism>
<dbReference type="OrthoDB" id="73875at2759"/>
<reference evidence="1 2" key="1">
    <citation type="journal article" date="2015" name="Genome Announc.">
        <title>Draft Genome Sequence and Gene Annotation of the Entomopathogenic Fungus Verticillium hemipterigenum.</title>
        <authorList>
            <person name="Horn F."/>
            <person name="Habel A."/>
            <person name="Scharf D.H."/>
            <person name="Dworschak J."/>
            <person name="Brakhage A.A."/>
            <person name="Guthke R."/>
            <person name="Hertweck C."/>
            <person name="Linde J."/>
        </authorList>
    </citation>
    <scope>NUCLEOTIDE SEQUENCE [LARGE SCALE GENOMIC DNA]</scope>
</reference>
<dbReference type="AlphaFoldDB" id="A0A0A1SXZ8"/>
<name>A0A0A1SXZ8_9HYPO</name>